<feature type="domain" description="EF-hand" evidence="27">
    <location>
        <begin position="117"/>
        <end position="152"/>
    </location>
</feature>
<feature type="domain" description="EF-hand" evidence="27">
    <location>
        <begin position="153"/>
        <end position="188"/>
    </location>
</feature>
<keyword evidence="12 22" id="KW-0443">Lipid metabolism</keyword>
<evidence type="ECO:0000259" key="25">
    <source>
        <dbReference type="PROSITE" id="PS50004"/>
    </source>
</evidence>
<evidence type="ECO:0000256" key="8">
    <source>
        <dbReference type="ARBA" id="ARBA00022801"/>
    </source>
</evidence>
<organism evidence="28 29">
    <name type="scientific">Salmo trutta</name>
    <name type="common">Brown trout</name>
    <dbReference type="NCBI Taxonomy" id="8032"/>
    <lineage>
        <taxon>Eukaryota</taxon>
        <taxon>Metazoa</taxon>
        <taxon>Chordata</taxon>
        <taxon>Craniata</taxon>
        <taxon>Vertebrata</taxon>
        <taxon>Euteleostomi</taxon>
        <taxon>Actinopterygii</taxon>
        <taxon>Neopterygii</taxon>
        <taxon>Teleostei</taxon>
        <taxon>Protacanthopterygii</taxon>
        <taxon>Salmoniformes</taxon>
        <taxon>Salmonidae</taxon>
        <taxon>Salmoninae</taxon>
        <taxon>Salmo</taxon>
    </lineage>
</organism>
<comment type="cofactor">
    <cofactor evidence="20">
        <name>Ca(2+)</name>
        <dbReference type="ChEBI" id="CHEBI:29108"/>
    </cofactor>
    <text evidence="20">Binds 3 Ca(2+) ions per subunit. Two of the Ca(2+) ions are bound to the C2 domain.</text>
</comment>
<feature type="active site" evidence="18">
    <location>
        <position position="333"/>
    </location>
</feature>
<dbReference type="Gene3D" id="3.20.20.190">
    <property type="entry name" value="Phosphatidylinositol (PI) phosphodiesterase"/>
    <property type="match status" value="1"/>
</dbReference>
<comment type="catalytic activity">
    <reaction evidence="17">
        <text>a 1,2-diacyl-sn-glycero-3-phospho-(1D-myo-inositol) + H2O = 1D-myo-inositol 1-phosphate + a 1,2-diacyl-sn-glycerol + H(+)</text>
        <dbReference type="Rhea" id="RHEA:43484"/>
        <dbReference type="ChEBI" id="CHEBI:15377"/>
        <dbReference type="ChEBI" id="CHEBI:15378"/>
        <dbReference type="ChEBI" id="CHEBI:17815"/>
        <dbReference type="ChEBI" id="CHEBI:57880"/>
        <dbReference type="ChEBI" id="CHEBI:58433"/>
    </reaction>
    <physiologicalReaction direction="left-to-right" evidence="17">
        <dbReference type="Rhea" id="RHEA:43485"/>
    </physiologicalReaction>
</comment>
<keyword evidence="6 20" id="KW-0479">Metal-binding</keyword>
<keyword evidence="21" id="KW-0325">Glycoprotein</keyword>
<dbReference type="Pfam" id="PF00169">
    <property type="entry name" value="PH"/>
    <property type="match status" value="1"/>
</dbReference>
<dbReference type="PANTHER" id="PTHR10336">
    <property type="entry name" value="PHOSPHOINOSITIDE-SPECIFIC PHOSPHOLIPASE C FAMILY PROTEIN"/>
    <property type="match status" value="1"/>
</dbReference>
<feature type="domain" description="C2" evidence="25">
    <location>
        <begin position="579"/>
        <end position="704"/>
    </location>
</feature>
<dbReference type="Pfam" id="PF09279">
    <property type="entry name" value="EF-hand_like"/>
    <property type="match status" value="1"/>
</dbReference>
<dbReference type="SMART" id="SM00054">
    <property type="entry name" value="EFh"/>
    <property type="match status" value="2"/>
</dbReference>
<feature type="binding site" evidence="20">
    <location>
        <position position="674"/>
    </location>
    <ligand>
        <name>Ca(2+)</name>
        <dbReference type="ChEBI" id="CHEBI:29108"/>
        <label>5</label>
    </ligand>
</feature>
<dbReference type="PROSITE" id="PS50222">
    <property type="entry name" value="EF_HAND_2"/>
    <property type="match status" value="2"/>
</dbReference>
<dbReference type="Proteomes" id="UP000472277">
    <property type="component" value="Chromosome 24"/>
</dbReference>
<dbReference type="GO" id="GO:0004435">
    <property type="term" value="F:phosphatidylinositol-4,5-bisphosphate phospholipase C activity"/>
    <property type="evidence" value="ECO:0007669"/>
    <property type="project" value="UniProtKB-EC"/>
</dbReference>
<dbReference type="PROSITE" id="PS50008">
    <property type="entry name" value="PIPLC_Y_DOMAIN"/>
    <property type="match status" value="1"/>
</dbReference>
<feature type="compositionally biased region" description="Acidic residues" evidence="23">
    <location>
        <begin position="427"/>
        <end position="443"/>
    </location>
</feature>
<reference evidence="28" key="2">
    <citation type="submission" date="2025-09" db="UniProtKB">
        <authorList>
            <consortium name="Ensembl"/>
        </authorList>
    </citation>
    <scope>IDENTIFICATION</scope>
</reference>
<feature type="region of interest" description="Disordered" evidence="23">
    <location>
        <begin position="427"/>
        <end position="449"/>
    </location>
</feature>
<dbReference type="InterPro" id="IPR017946">
    <property type="entry name" value="PLC-like_Pdiesterase_TIM-brl"/>
</dbReference>
<feature type="binding site" evidence="19">
    <location>
        <position position="416"/>
    </location>
    <ligand>
        <name>substrate</name>
    </ligand>
</feature>
<dbReference type="Gene3D" id="2.30.29.30">
    <property type="entry name" value="Pleckstrin-homology domain (PH domain)/Phosphotyrosine-binding domain (PTB)"/>
    <property type="match status" value="1"/>
</dbReference>
<keyword evidence="14" id="KW-0807">Transducer</keyword>
<dbReference type="InterPro" id="IPR000008">
    <property type="entry name" value="C2_dom"/>
</dbReference>
<dbReference type="PROSITE" id="PS00018">
    <property type="entry name" value="EF_HAND_1"/>
    <property type="match status" value="2"/>
</dbReference>
<evidence type="ECO:0000256" key="1">
    <source>
        <dbReference type="ARBA" id="ARBA00004123"/>
    </source>
</evidence>
<feature type="binding site" evidence="20">
    <location>
        <position position="618"/>
    </location>
    <ligand>
        <name>Ca(2+)</name>
        <dbReference type="ChEBI" id="CHEBI:29108"/>
        <label>4</label>
    </ligand>
</feature>
<dbReference type="GO" id="GO:0016042">
    <property type="term" value="P:lipid catabolic process"/>
    <property type="evidence" value="ECO:0007669"/>
    <property type="project" value="UniProtKB-KW"/>
</dbReference>
<gene>
    <name evidence="28" type="primary">LOC115160654</name>
</gene>
<dbReference type="FunFam" id="1.10.238.10:FF:000005">
    <property type="entry name" value="Phosphoinositide phospholipase C"/>
    <property type="match status" value="1"/>
</dbReference>
<feature type="domain" description="PH" evidence="24">
    <location>
        <begin position="1"/>
        <end position="107"/>
    </location>
</feature>
<evidence type="ECO:0000259" key="27">
    <source>
        <dbReference type="PROSITE" id="PS50222"/>
    </source>
</evidence>
<dbReference type="PANTHER" id="PTHR10336:SF31">
    <property type="entry name" value="1-PHOSPHATIDYLINOSITOL 4,5-BISPHOSPHATE PHOSPHODIESTERASE DELTA-4"/>
    <property type="match status" value="1"/>
</dbReference>
<evidence type="ECO:0000256" key="15">
    <source>
        <dbReference type="ARBA" id="ARBA00023242"/>
    </source>
</evidence>
<evidence type="ECO:0000256" key="20">
    <source>
        <dbReference type="PIRSR" id="PIRSR628391-3"/>
    </source>
</evidence>
<evidence type="ECO:0000259" key="26">
    <source>
        <dbReference type="PROSITE" id="PS50008"/>
    </source>
</evidence>
<proteinExistence type="predicted"/>
<evidence type="ECO:0000256" key="14">
    <source>
        <dbReference type="ARBA" id="ARBA00023224"/>
    </source>
</evidence>
<dbReference type="Ensembl" id="ENSSTUT00000079162.1">
    <property type="protein sequence ID" value="ENSSTUP00000074520.1"/>
    <property type="gene ID" value="ENSSTUG00000030998.1"/>
</dbReference>
<dbReference type="Gene3D" id="2.60.40.150">
    <property type="entry name" value="C2 domain"/>
    <property type="match status" value="1"/>
</dbReference>
<dbReference type="Pfam" id="PF00168">
    <property type="entry name" value="C2"/>
    <property type="match status" value="1"/>
</dbReference>
<accession>A0A674BT11</accession>
<evidence type="ECO:0000256" key="22">
    <source>
        <dbReference type="RuleBase" id="RU361133"/>
    </source>
</evidence>
<dbReference type="Pfam" id="PF00387">
    <property type="entry name" value="PI-PLC-Y"/>
    <property type="match status" value="1"/>
</dbReference>
<feature type="binding site" evidence="20">
    <location>
        <position position="320"/>
    </location>
    <ligand>
        <name>Ca(2+)</name>
        <dbReference type="ChEBI" id="CHEBI:29108"/>
        <label>3</label>
        <note>catalytic</note>
    </ligand>
</feature>
<dbReference type="PRINTS" id="PR00390">
    <property type="entry name" value="PHPHLIPASEC"/>
</dbReference>
<keyword evidence="8 22" id="KW-0378">Hydrolase</keyword>
<evidence type="ECO:0000256" key="7">
    <source>
        <dbReference type="ARBA" id="ARBA00022737"/>
    </source>
</evidence>
<dbReference type="InterPro" id="IPR028391">
    <property type="entry name" value="PLC-delta1_cat"/>
</dbReference>
<feature type="binding site" evidence="20">
    <location>
        <position position="318"/>
    </location>
    <ligand>
        <name>Ca(2+)</name>
        <dbReference type="ChEBI" id="CHEBI:29108"/>
        <label>3</label>
        <note>catalytic</note>
    </ligand>
</feature>
<evidence type="ECO:0000313" key="29">
    <source>
        <dbReference type="Proteomes" id="UP000472277"/>
    </source>
</evidence>
<dbReference type="PROSITE" id="PS50004">
    <property type="entry name" value="C2"/>
    <property type="match status" value="1"/>
</dbReference>
<dbReference type="Pfam" id="PF00388">
    <property type="entry name" value="PI-PLC-X"/>
    <property type="match status" value="1"/>
</dbReference>
<dbReference type="InterPro" id="IPR015359">
    <property type="entry name" value="PLC_EF-hand-like"/>
</dbReference>
<protein>
    <recommendedName>
        <fullName evidence="22">Phosphoinositide phospholipase C</fullName>
        <ecNumber evidence="22">3.1.4.11</ecNumber>
    </recommendedName>
</protein>
<dbReference type="InterPro" id="IPR001849">
    <property type="entry name" value="PH_domain"/>
</dbReference>
<dbReference type="SUPFAM" id="SSF47473">
    <property type="entry name" value="EF-hand"/>
    <property type="match status" value="1"/>
</dbReference>
<keyword evidence="9" id="KW-0256">Endoplasmic reticulum</keyword>
<dbReference type="InterPro" id="IPR000909">
    <property type="entry name" value="PLipase_C_PInositol-sp_X_dom"/>
</dbReference>
<dbReference type="EC" id="3.1.4.11" evidence="22"/>
<dbReference type="FunFam" id="3.20.20.190:FF:000020">
    <property type="entry name" value="Phosphoinositide phospholipase C"/>
    <property type="match status" value="1"/>
</dbReference>
<evidence type="ECO:0000256" key="4">
    <source>
        <dbReference type="ARBA" id="ARBA00004496"/>
    </source>
</evidence>
<evidence type="ECO:0000256" key="12">
    <source>
        <dbReference type="ARBA" id="ARBA00023098"/>
    </source>
</evidence>
<dbReference type="GO" id="GO:0005634">
    <property type="term" value="C:nucleus"/>
    <property type="evidence" value="ECO:0007669"/>
    <property type="project" value="UniProtKB-SubCell"/>
</dbReference>
<dbReference type="GeneTree" id="ENSGT00940000156180"/>
<dbReference type="GO" id="GO:0005783">
    <property type="term" value="C:endoplasmic reticulum"/>
    <property type="evidence" value="ECO:0007669"/>
    <property type="project" value="UniProtKB-SubCell"/>
</dbReference>
<feature type="glycosylation site" description="O-linked (GlcNAc) serine" evidence="21">
    <location>
        <position position="168"/>
    </location>
</feature>
<feature type="binding site" evidence="20">
    <location>
        <position position="675"/>
    </location>
    <ligand>
        <name>Ca(2+)</name>
        <dbReference type="ChEBI" id="CHEBI:29108"/>
        <label>5</label>
    </ligand>
</feature>
<dbReference type="GO" id="GO:0005886">
    <property type="term" value="C:plasma membrane"/>
    <property type="evidence" value="ECO:0007669"/>
    <property type="project" value="TreeGrafter"/>
</dbReference>
<dbReference type="SMART" id="SM00233">
    <property type="entry name" value="PH"/>
    <property type="match status" value="1"/>
</dbReference>
<feature type="binding site" evidence="19">
    <location>
        <position position="486"/>
    </location>
    <ligand>
        <name>substrate</name>
    </ligand>
</feature>
<dbReference type="InterPro" id="IPR035892">
    <property type="entry name" value="C2_domain_sf"/>
</dbReference>
<evidence type="ECO:0000256" key="10">
    <source>
        <dbReference type="ARBA" id="ARBA00022837"/>
    </source>
</evidence>
<dbReference type="GO" id="GO:0035556">
    <property type="term" value="P:intracellular signal transduction"/>
    <property type="evidence" value="ECO:0007669"/>
    <property type="project" value="InterPro"/>
</dbReference>
<evidence type="ECO:0000313" key="28">
    <source>
        <dbReference type="Ensembl" id="ENSSTUP00000074520.1"/>
    </source>
</evidence>
<feature type="domain" description="PI-PLC Y-box" evidence="26">
    <location>
        <begin position="457"/>
        <end position="573"/>
    </location>
</feature>
<evidence type="ECO:0000256" key="11">
    <source>
        <dbReference type="ARBA" id="ARBA00022963"/>
    </source>
</evidence>
<dbReference type="InterPro" id="IPR001192">
    <property type="entry name" value="PI-PLC_fam"/>
</dbReference>
<feature type="binding site" evidence="20">
    <location>
        <position position="673"/>
    </location>
    <ligand>
        <name>Ca(2+)</name>
        <dbReference type="ChEBI" id="CHEBI:29108"/>
        <label>5</label>
    </ligand>
</feature>
<comment type="catalytic activity">
    <reaction evidence="16">
        <text>a 1,2-diacyl-sn-glycero-3-phospho-(1D-myo-inositol-4,5-bisphosphate) + H2O = 1D-myo-inositol 1,4,5-trisphosphate + a 1,2-diacyl-sn-glycerol + H(+)</text>
        <dbReference type="Rhea" id="RHEA:33179"/>
        <dbReference type="ChEBI" id="CHEBI:15377"/>
        <dbReference type="ChEBI" id="CHEBI:15378"/>
        <dbReference type="ChEBI" id="CHEBI:17815"/>
        <dbReference type="ChEBI" id="CHEBI:58456"/>
        <dbReference type="ChEBI" id="CHEBI:203600"/>
        <dbReference type="EC" id="3.1.4.11"/>
    </reaction>
    <physiologicalReaction direction="left-to-right" evidence="16">
        <dbReference type="Rhea" id="RHEA:33180"/>
    </physiologicalReaction>
</comment>
<feature type="binding site" evidence="20">
    <location>
        <position position="620"/>
    </location>
    <ligand>
        <name>Ca(2+)</name>
        <dbReference type="ChEBI" id="CHEBI:29108"/>
        <label>4</label>
    </ligand>
</feature>
<feature type="binding site" evidence="20">
    <location>
        <position position="644"/>
    </location>
    <ligand>
        <name>Ca(2+)</name>
        <dbReference type="ChEBI" id="CHEBI:29108"/>
        <label>4</label>
    </ligand>
</feature>
<dbReference type="InterPro" id="IPR001711">
    <property type="entry name" value="PLipase_C_Pinositol-sp_Y"/>
</dbReference>
<feature type="binding site" evidence="19">
    <location>
        <position position="513"/>
    </location>
    <ligand>
        <name>substrate</name>
    </ligand>
</feature>
<feature type="binding site" evidence="20">
    <location>
        <position position="367"/>
    </location>
    <ligand>
        <name>Ca(2+)</name>
        <dbReference type="ChEBI" id="CHEBI:29108"/>
        <label>3</label>
        <note>catalytic</note>
    </ligand>
</feature>
<feature type="active site" evidence="18">
    <location>
        <position position="288"/>
    </location>
</feature>
<feature type="binding site" evidence="19">
    <location>
        <position position="418"/>
    </location>
    <ligand>
        <name>substrate</name>
    </ligand>
</feature>
<dbReference type="SUPFAM" id="SSF51695">
    <property type="entry name" value="PLC-like phosphodiesterases"/>
    <property type="match status" value="1"/>
</dbReference>
<keyword evidence="11 22" id="KW-0442">Lipid degradation</keyword>
<dbReference type="InterPro" id="IPR018247">
    <property type="entry name" value="EF_Hand_1_Ca_BS"/>
</dbReference>
<evidence type="ECO:0000256" key="5">
    <source>
        <dbReference type="ARBA" id="ARBA00022490"/>
    </source>
</evidence>
<dbReference type="CDD" id="cd16219">
    <property type="entry name" value="EFh_PI-PLCdelta4"/>
    <property type="match status" value="1"/>
</dbReference>
<sequence>MKAGAMLRKVKSRSWKKQRHFRLQEDGQTIWYKSRWAGTGHSTFSVADVDVVREGHQSEILLSIADEFPADLCFTLVFRGRRSNLDLVAESPSEAQVWIRGVRKLIQNTESMNDKERLDQWIWDWFQKADKNKDGRMNFKEVRTLLKMMNVDMNEEYALRLFTMADKSESGCLENEEFVQFYKMLTEREDVWRVFQDYSRDGQILTLAELEDFLKQEQQEGERSLEHAQELIDRYEPSENAKKHGAMSIDGFQMYLVSPESAVLDPQLLALHQDMSQPLSHYFICSSHNTYLMDDQLRGQSSQEAYIQALKRGCRCVEVDCWDGPNGEPVVYHGHTFTSKILFRDVITTLAEYAFKVSEFPVILSLENHCSMEQQRVMAQLLDTILGDTLLTAPLDRLVPQELPSPQDLKGKVLLKAKKIGGLEESETLTDEVTDEVSDEDEADPKSLSKSKLSRELSDLVVYCKSVHFHSFEYSRLHSKCYEMSSFSESKARKLAKDTGAEFVRHNSRQLSRVYPSGMRTDSSNYNPQELWNVGCQIVALNFQTAGLEMDLNDGLFSQNGCCGYVLKPDFMRNDDSFDPERPQDRNGYTSLRLSIQLVCFVISGQQLPKVNQKEGSIVDPLVRVEIYGVFQDQAKQETSYIDNNGFNPLWNETLNFIVHVPELALVRFVVEDYDKASRNDFMGQFTVPFTCIQPGYRHIHLLSKDGTAIPLSSLFVNIKISELTTEV</sequence>
<dbReference type="CDD" id="cd00275">
    <property type="entry name" value="C2_PLC_like"/>
    <property type="match status" value="1"/>
</dbReference>
<evidence type="ECO:0000256" key="17">
    <source>
        <dbReference type="ARBA" id="ARBA00023726"/>
    </source>
</evidence>
<dbReference type="InterPro" id="IPR011992">
    <property type="entry name" value="EF-hand-dom_pair"/>
</dbReference>
<dbReference type="SMART" id="SM00148">
    <property type="entry name" value="PLCXc"/>
    <property type="match status" value="1"/>
</dbReference>
<keyword evidence="5" id="KW-0963">Cytoplasm</keyword>
<evidence type="ECO:0000256" key="3">
    <source>
        <dbReference type="ARBA" id="ARBA00004240"/>
    </source>
</evidence>
<evidence type="ECO:0000256" key="16">
    <source>
        <dbReference type="ARBA" id="ARBA00023674"/>
    </source>
</evidence>
<dbReference type="SMART" id="SM00149">
    <property type="entry name" value="PLCYc"/>
    <property type="match status" value="1"/>
</dbReference>
<evidence type="ECO:0000256" key="9">
    <source>
        <dbReference type="ARBA" id="ARBA00022824"/>
    </source>
</evidence>
<evidence type="ECO:0000256" key="19">
    <source>
        <dbReference type="PIRSR" id="PIRSR628391-2"/>
    </source>
</evidence>
<dbReference type="SUPFAM" id="SSF50729">
    <property type="entry name" value="PH domain-like"/>
    <property type="match status" value="1"/>
</dbReference>
<dbReference type="Gene3D" id="1.10.238.10">
    <property type="entry name" value="EF-hand"/>
    <property type="match status" value="2"/>
</dbReference>
<evidence type="ECO:0000256" key="6">
    <source>
        <dbReference type="ARBA" id="ARBA00022723"/>
    </source>
</evidence>
<dbReference type="AlphaFoldDB" id="A0A674BT11"/>
<dbReference type="InterPro" id="IPR002048">
    <property type="entry name" value="EF_hand_dom"/>
</dbReference>
<evidence type="ECO:0000256" key="18">
    <source>
        <dbReference type="PIRSR" id="PIRSR628391-1"/>
    </source>
</evidence>
<dbReference type="GO" id="GO:0005509">
    <property type="term" value="F:calcium ion binding"/>
    <property type="evidence" value="ECO:0007669"/>
    <property type="project" value="InterPro"/>
</dbReference>
<keyword evidence="29" id="KW-1185">Reference proteome</keyword>
<comment type="subcellular location">
    <subcellularLocation>
        <location evidence="4">Cytoplasm</location>
    </subcellularLocation>
    <subcellularLocation>
        <location evidence="3">Endoplasmic reticulum</location>
    </subcellularLocation>
    <subcellularLocation>
        <location evidence="2">Membrane</location>
        <topology evidence="2">Peripheral membrane protein</topology>
    </subcellularLocation>
    <subcellularLocation>
        <location evidence="1">Nucleus</location>
    </subcellularLocation>
</comment>
<dbReference type="FunFam" id="2.60.40.150:FF:000058">
    <property type="entry name" value="Phosphoinositide phospholipase C"/>
    <property type="match status" value="1"/>
</dbReference>
<evidence type="ECO:0000256" key="23">
    <source>
        <dbReference type="SAM" id="MobiDB-lite"/>
    </source>
</evidence>
<evidence type="ECO:0000256" key="2">
    <source>
        <dbReference type="ARBA" id="ARBA00004170"/>
    </source>
</evidence>
<dbReference type="SUPFAM" id="SSF49562">
    <property type="entry name" value="C2 domain (Calcium/lipid-binding domain, CaLB)"/>
    <property type="match status" value="1"/>
</dbReference>
<dbReference type="SMART" id="SM00239">
    <property type="entry name" value="C2"/>
    <property type="match status" value="1"/>
</dbReference>
<keyword evidence="10 20" id="KW-0106">Calcium</keyword>
<keyword evidence="7" id="KW-0677">Repeat</keyword>
<keyword evidence="13" id="KW-0472">Membrane</keyword>
<evidence type="ECO:0000256" key="21">
    <source>
        <dbReference type="PIRSR" id="PIRSR628391-4"/>
    </source>
</evidence>
<name>A0A674BT11_SALTR</name>
<dbReference type="PROSITE" id="PS50003">
    <property type="entry name" value="PH_DOMAIN"/>
    <property type="match status" value="1"/>
</dbReference>
<reference evidence="28" key="1">
    <citation type="submission" date="2025-08" db="UniProtKB">
        <authorList>
            <consortium name="Ensembl"/>
        </authorList>
    </citation>
    <scope>IDENTIFICATION</scope>
</reference>
<dbReference type="PROSITE" id="PS50007">
    <property type="entry name" value="PIPLC_X_DOMAIN"/>
    <property type="match status" value="1"/>
</dbReference>
<keyword evidence="15" id="KW-0539">Nucleus</keyword>
<evidence type="ECO:0000259" key="24">
    <source>
        <dbReference type="PROSITE" id="PS50003"/>
    </source>
</evidence>
<dbReference type="InterPro" id="IPR011993">
    <property type="entry name" value="PH-like_dom_sf"/>
</dbReference>
<dbReference type="FunFam" id="2.30.29.30:FF:000088">
    <property type="entry name" value="Phosphoinositide phospholipase C"/>
    <property type="match status" value="1"/>
</dbReference>
<feature type="binding site" evidence="20">
    <location>
        <position position="289"/>
    </location>
    <ligand>
        <name>Ca(2+)</name>
        <dbReference type="ChEBI" id="CHEBI:29108"/>
        <label>3</label>
        <note>catalytic</note>
    </ligand>
</feature>
<evidence type="ECO:0000256" key="13">
    <source>
        <dbReference type="ARBA" id="ARBA00023136"/>
    </source>
</evidence>
<dbReference type="CDD" id="cd08593">
    <property type="entry name" value="PI-PLCc_delta"/>
    <property type="match status" value="1"/>
</dbReference>